<organism evidence="2 3">
    <name type="scientific">Micromonospora azadirachtae</name>
    <dbReference type="NCBI Taxonomy" id="1970735"/>
    <lineage>
        <taxon>Bacteria</taxon>
        <taxon>Bacillati</taxon>
        <taxon>Actinomycetota</taxon>
        <taxon>Actinomycetes</taxon>
        <taxon>Micromonosporales</taxon>
        <taxon>Micromonosporaceae</taxon>
        <taxon>Micromonospora</taxon>
    </lineage>
</organism>
<evidence type="ECO:0000313" key="3">
    <source>
        <dbReference type="Proteomes" id="UP001597053"/>
    </source>
</evidence>
<sequence>MVQPQTFFEAEEGRTVGVGMATDHAAYSGAGFAAGFAQDGSSTRISVDVRKSGTYDLAMRYSNGPNPYSGEKQLSMYVNGRRVEQTVFPSTVTWEEWGTVTTTVPLNKGRNLVEYRKEAADSGHVNLDVLAVRPHGERITLFGGGDLTEWQHSDGREPEWAVADGAMTVRGGDLRTVQAFGDFRLHVEFNLPLYPPDVTGQARANSGVYLQDRYEIQVLDSFGIDPPQTNDAAAIYEQKAPDVNAARPPLTWQTYDIVYRQARYDAAGNKVQNARVTVVWNGVTVHDDVEILGPTGGSRPEGPATGAVRLQDHGNPVQYRNIWIEPLDL</sequence>
<dbReference type="InterPro" id="IPR010496">
    <property type="entry name" value="AL/BT2_dom"/>
</dbReference>
<dbReference type="Pfam" id="PF06439">
    <property type="entry name" value="3keto-disac_hyd"/>
    <property type="match status" value="1"/>
</dbReference>
<dbReference type="InterPro" id="IPR008979">
    <property type="entry name" value="Galactose-bd-like_sf"/>
</dbReference>
<dbReference type="InterPro" id="IPR005084">
    <property type="entry name" value="CBM6"/>
</dbReference>
<evidence type="ECO:0000313" key="2">
    <source>
        <dbReference type="EMBL" id="MFD0782654.1"/>
    </source>
</evidence>
<dbReference type="Pfam" id="PF16990">
    <property type="entry name" value="CBM_35"/>
    <property type="match status" value="1"/>
</dbReference>
<feature type="domain" description="CBM6" evidence="1">
    <location>
        <begin position="6"/>
        <end position="133"/>
    </location>
</feature>
<dbReference type="Proteomes" id="UP001597053">
    <property type="component" value="Unassembled WGS sequence"/>
</dbReference>
<protein>
    <submittedName>
        <fullName evidence="2">Family 16 glycoside hydrolase</fullName>
    </submittedName>
</protein>
<evidence type="ECO:0000259" key="1">
    <source>
        <dbReference type="PROSITE" id="PS51175"/>
    </source>
</evidence>
<dbReference type="CDD" id="cd04083">
    <property type="entry name" value="CBM35_Lmo2446-like"/>
    <property type="match status" value="1"/>
</dbReference>
<dbReference type="EMBL" id="JBHTHM010000027">
    <property type="protein sequence ID" value="MFD0782654.1"/>
    <property type="molecule type" value="Genomic_DNA"/>
</dbReference>
<dbReference type="PROSITE" id="PS51175">
    <property type="entry name" value="CBM6"/>
    <property type="match status" value="1"/>
</dbReference>
<name>A0ABW2ZWF8_9ACTN</name>
<comment type="caution">
    <text evidence="2">The sequence shown here is derived from an EMBL/GenBank/DDBJ whole genome shotgun (WGS) entry which is preliminary data.</text>
</comment>
<proteinExistence type="predicted"/>
<dbReference type="Gene3D" id="2.60.120.260">
    <property type="entry name" value="Galactose-binding domain-like"/>
    <property type="match status" value="1"/>
</dbReference>
<dbReference type="SUPFAM" id="SSF49785">
    <property type="entry name" value="Galactose-binding domain-like"/>
    <property type="match status" value="1"/>
</dbReference>
<dbReference type="Gene3D" id="2.60.120.560">
    <property type="entry name" value="Exo-inulinase, domain 1"/>
    <property type="match status" value="1"/>
</dbReference>
<gene>
    <name evidence="2" type="ORF">ACFQZ8_01755</name>
</gene>
<reference evidence="3" key="1">
    <citation type="journal article" date="2019" name="Int. J. Syst. Evol. Microbiol.">
        <title>The Global Catalogue of Microorganisms (GCM) 10K type strain sequencing project: providing services to taxonomists for standard genome sequencing and annotation.</title>
        <authorList>
            <consortium name="The Broad Institute Genomics Platform"/>
            <consortium name="The Broad Institute Genome Sequencing Center for Infectious Disease"/>
            <person name="Wu L."/>
            <person name="Ma J."/>
        </authorList>
    </citation>
    <scope>NUCLEOTIDE SEQUENCE [LARGE SCALE GENOMIC DNA]</scope>
    <source>
        <strain evidence="3">JCM 32148</strain>
    </source>
</reference>
<keyword evidence="2" id="KW-0378">Hydrolase</keyword>
<accession>A0ABW2ZWF8</accession>
<keyword evidence="3" id="KW-1185">Reference proteome</keyword>
<dbReference type="GO" id="GO:0016787">
    <property type="term" value="F:hydrolase activity"/>
    <property type="evidence" value="ECO:0007669"/>
    <property type="project" value="UniProtKB-KW"/>
</dbReference>